<proteinExistence type="predicted"/>
<feature type="chain" id="PRO_5002203140" evidence="1">
    <location>
        <begin position="28"/>
        <end position="69"/>
    </location>
</feature>
<evidence type="ECO:0000313" key="3">
    <source>
        <dbReference type="Proteomes" id="UP000053263"/>
    </source>
</evidence>
<protein>
    <submittedName>
        <fullName evidence="2">Uncharacterized protein</fullName>
    </submittedName>
</protein>
<evidence type="ECO:0000313" key="2">
    <source>
        <dbReference type="EMBL" id="KII83600.1"/>
    </source>
</evidence>
<evidence type="ECO:0000256" key="1">
    <source>
        <dbReference type="SAM" id="SignalP"/>
    </source>
</evidence>
<accession>A0A0C9SWB5</accession>
<dbReference type="Proteomes" id="UP000053263">
    <property type="component" value="Unassembled WGS sequence"/>
</dbReference>
<name>A0A0C9SWB5_PLICR</name>
<keyword evidence="3" id="KW-1185">Reference proteome</keyword>
<organism evidence="2 3">
    <name type="scientific">Plicaturopsis crispa FD-325 SS-3</name>
    <dbReference type="NCBI Taxonomy" id="944288"/>
    <lineage>
        <taxon>Eukaryota</taxon>
        <taxon>Fungi</taxon>
        <taxon>Dikarya</taxon>
        <taxon>Basidiomycota</taxon>
        <taxon>Agaricomycotina</taxon>
        <taxon>Agaricomycetes</taxon>
        <taxon>Agaricomycetidae</taxon>
        <taxon>Amylocorticiales</taxon>
        <taxon>Amylocorticiaceae</taxon>
        <taxon>Plicatura</taxon>
        <taxon>Plicaturopsis crispa</taxon>
    </lineage>
</organism>
<keyword evidence="1" id="KW-0732">Signal</keyword>
<dbReference type="EMBL" id="KN832575">
    <property type="protein sequence ID" value="KII83600.1"/>
    <property type="molecule type" value="Genomic_DNA"/>
</dbReference>
<dbReference type="HOGENOM" id="CLU_2777002_0_0_1"/>
<gene>
    <name evidence="2" type="ORF">PLICRDRAFT_58305</name>
</gene>
<sequence>MSIGRRPRVVAVLTLATFTLTSAPSLAFAIASTPYALPNLPSGRTRGVIEAAKRFSVGYSSGGRSGVGW</sequence>
<dbReference type="AlphaFoldDB" id="A0A0C9SWB5"/>
<feature type="signal peptide" evidence="1">
    <location>
        <begin position="1"/>
        <end position="27"/>
    </location>
</feature>
<reference evidence="2 3" key="1">
    <citation type="submission" date="2014-06" db="EMBL/GenBank/DDBJ databases">
        <title>Evolutionary Origins and Diversification of the Mycorrhizal Mutualists.</title>
        <authorList>
            <consortium name="DOE Joint Genome Institute"/>
            <consortium name="Mycorrhizal Genomics Consortium"/>
            <person name="Kohler A."/>
            <person name="Kuo A."/>
            <person name="Nagy L.G."/>
            <person name="Floudas D."/>
            <person name="Copeland A."/>
            <person name="Barry K.W."/>
            <person name="Cichocki N."/>
            <person name="Veneault-Fourrey C."/>
            <person name="LaButti K."/>
            <person name="Lindquist E.A."/>
            <person name="Lipzen A."/>
            <person name="Lundell T."/>
            <person name="Morin E."/>
            <person name="Murat C."/>
            <person name="Riley R."/>
            <person name="Ohm R."/>
            <person name="Sun H."/>
            <person name="Tunlid A."/>
            <person name="Henrissat B."/>
            <person name="Grigoriev I.V."/>
            <person name="Hibbett D.S."/>
            <person name="Martin F."/>
        </authorList>
    </citation>
    <scope>NUCLEOTIDE SEQUENCE [LARGE SCALE GENOMIC DNA]</scope>
    <source>
        <strain evidence="2 3">FD-325 SS-3</strain>
    </source>
</reference>